<dbReference type="Proteomes" id="UP000075680">
    <property type="component" value="Unassembled WGS sequence"/>
</dbReference>
<gene>
    <name evidence="2" type="ORF">AVENLUH5627_02900</name>
</gene>
<dbReference type="PANTHER" id="PTHR35535">
    <property type="entry name" value="HEAT SHOCK PROTEIN HSLJ"/>
    <property type="match status" value="1"/>
</dbReference>
<dbReference type="Gene3D" id="2.40.128.270">
    <property type="match status" value="1"/>
</dbReference>
<dbReference type="EMBL" id="JRUE01000220">
    <property type="protein sequence ID" value="KXZ65188.1"/>
    <property type="molecule type" value="Genomic_DNA"/>
</dbReference>
<comment type="caution">
    <text evidence="2">The sequence shown here is derived from an EMBL/GenBank/DDBJ whole genome shotgun (WGS) entry which is preliminary data.</text>
</comment>
<protein>
    <submittedName>
        <fullName evidence="2">META domain protein</fullName>
    </submittedName>
</protein>
<name>A0A150HKX8_9GAMM</name>
<dbReference type="PATRIC" id="fig|52133.18.peg.2971"/>
<proteinExistence type="predicted"/>
<dbReference type="RefSeq" id="WP_061519501.1">
    <property type="nucleotide sequence ID" value="NZ_JRUE01000220.1"/>
</dbReference>
<dbReference type="InterPro" id="IPR038670">
    <property type="entry name" value="HslJ-like_sf"/>
</dbReference>
<dbReference type="Pfam" id="PF03724">
    <property type="entry name" value="META"/>
    <property type="match status" value="1"/>
</dbReference>
<dbReference type="InterPro" id="IPR053147">
    <property type="entry name" value="Hsp_HslJ-like"/>
</dbReference>
<organism evidence="2 3">
    <name type="scientific">Acinetobacter venetianus</name>
    <dbReference type="NCBI Taxonomy" id="52133"/>
    <lineage>
        <taxon>Bacteria</taxon>
        <taxon>Pseudomonadati</taxon>
        <taxon>Pseudomonadota</taxon>
        <taxon>Gammaproteobacteria</taxon>
        <taxon>Moraxellales</taxon>
        <taxon>Moraxellaceae</taxon>
        <taxon>Acinetobacter</taxon>
    </lineage>
</organism>
<dbReference type="PANTHER" id="PTHR35535:SF1">
    <property type="entry name" value="HEAT SHOCK PROTEIN HSLJ"/>
    <property type="match status" value="1"/>
</dbReference>
<reference evidence="2 3" key="1">
    <citation type="journal article" date="2016" name="Sci. Rep.">
        <title>Genomic and phenotypic characterization of the species Acinetobacter venetianus.</title>
        <authorList>
            <person name="Fondi M."/>
            <person name="Maida I."/>
            <person name="Perrin E."/>
            <person name="Orlandini V."/>
            <person name="La Torre L."/>
            <person name="Bosi E."/>
            <person name="Negroni A."/>
            <person name="Zanaroli G."/>
            <person name="Fava F."/>
            <person name="Decorosi F."/>
            <person name="Giovannetti L."/>
            <person name="Viti C."/>
            <person name="Vaneechoutte M."/>
            <person name="Dijkshoorn L."/>
            <person name="Fani R."/>
        </authorList>
    </citation>
    <scope>NUCLEOTIDE SEQUENCE [LARGE SCALE GENOMIC DNA]</scope>
    <source>
        <strain evidence="2 3">LUH5627</strain>
    </source>
</reference>
<evidence type="ECO:0000259" key="1">
    <source>
        <dbReference type="Pfam" id="PF03724"/>
    </source>
</evidence>
<evidence type="ECO:0000313" key="2">
    <source>
        <dbReference type="EMBL" id="KXZ65188.1"/>
    </source>
</evidence>
<sequence>MSEQFTVKNPIFSKKAFFNKTFILSTVVMLAACQSQPSKVQKNTLQPKRVTQLPSMQVRKSTDGIQDVDWQITMIQNKRALFFNQYPSFSLNSVSKLVSGHTGCNNLYGRYTYDFAQRKLDFDVMAGHYSCNKALAQEADLMDAIQRVTRFQFDGTNLYLLDAKGQRLIQAQRKK</sequence>
<evidence type="ECO:0000313" key="3">
    <source>
        <dbReference type="Proteomes" id="UP000075680"/>
    </source>
</evidence>
<accession>A0A150HKX8</accession>
<dbReference type="InterPro" id="IPR005184">
    <property type="entry name" value="DUF306_Meta_HslJ"/>
</dbReference>
<feature type="domain" description="DUF306" evidence="1">
    <location>
        <begin position="64"/>
        <end position="170"/>
    </location>
</feature>
<dbReference type="AlphaFoldDB" id="A0A150HKX8"/>